<accession>A0ACB7CA98</accession>
<evidence type="ECO:0000313" key="2">
    <source>
        <dbReference type="Proteomes" id="UP000768646"/>
    </source>
</evidence>
<dbReference type="Proteomes" id="UP000768646">
    <property type="component" value="Unassembled WGS sequence"/>
</dbReference>
<name>A0ACB7CA98_9ASCO</name>
<reference evidence="1 2" key="1">
    <citation type="journal article" date="2021" name="Commun. Biol.">
        <title>Genomic insights into the host specific adaptation of the Pneumocystis genus.</title>
        <authorList>
            <person name="Cisse O.H."/>
            <person name="Ma L."/>
            <person name="Dekker J.P."/>
            <person name="Khil P.P."/>
            <person name="Youn J.-H."/>
            <person name="Brenchley J.M."/>
            <person name="Blair R."/>
            <person name="Pahar B."/>
            <person name="Chabe M."/>
            <person name="Van Rompay K.K.A."/>
            <person name="Keesler R."/>
            <person name="Sukura A."/>
            <person name="Hirsch V."/>
            <person name="Kutty G."/>
            <person name="Liu Y."/>
            <person name="Peng L."/>
            <person name="Chen J."/>
            <person name="Song J."/>
            <person name="Weissenbacher-Lang C."/>
            <person name="Xu J."/>
            <person name="Upham N.S."/>
            <person name="Stajich J.E."/>
            <person name="Cuomo C.A."/>
            <person name="Cushion M.T."/>
            <person name="Kovacs J.A."/>
        </authorList>
    </citation>
    <scope>NUCLEOTIDE SEQUENCE [LARGE SCALE GENOMIC DNA]</scope>
    <source>
        <strain evidence="1 2">RABM</strain>
    </source>
</reference>
<dbReference type="EMBL" id="JABTEG010000007">
    <property type="protein sequence ID" value="KAG4304651.1"/>
    <property type="molecule type" value="Genomic_DNA"/>
</dbReference>
<protein>
    <submittedName>
        <fullName evidence="1">Uncharacterized protein</fullName>
    </submittedName>
</protein>
<gene>
    <name evidence="1" type="ORF">PORY_002044</name>
</gene>
<proteinExistence type="predicted"/>
<comment type="caution">
    <text evidence="1">The sequence shown here is derived from an EMBL/GenBank/DDBJ whole genome shotgun (WGS) entry which is preliminary data.</text>
</comment>
<sequence length="678" mass="77641">MAERNLQSLWKGETYELRMGLVSQYAHERKDAIRRTIAAMTLGKDVSMLFPDVLKNIATPDLAQKKLVYLYLMNYAKSHQDLCILAVNTFVQDAEDPSPLVRALAIRTMGCIRVNKIVDYLFEPLRKTLHDSSAYVRKTAAICVSKMFDINPDTVIENGFLEILQELLNDTSPMVVANAMAALIEISERVPDLQIQIVTSLKLSRVLSILNECTEWERVTVLSALATYKATSMKEAESICEHVIPQFQHVNVSVVMAAIRVVMCNFSSISKDTAKQLIKKITPSLGKLTLVSSVPEVQYVALRNINLLLQEYPDIHDKDIKVFFCKYNDLEYVKLEKLDIIIKLANKQNVDQILMELKEYASEVDVDFVRRSIKTIGQCAIKIEESAYRCVNLLLDLINTKVNYVVQEAVIVIRDIFRKYPHTYDNVIPTICENMSLLDEPNVKSSFIWIIGEYSEKISNSRDILTSYINNFKHEDTQTQLQLLTATVKLFLKNPVNNEEIIQRIFEIITTECDVPDMSDRAYIYWRMLSSNFEITKEIVLSSKIPVFDKRLPSELLKELILEFSTLSSVFHKLIPTFIKLDKDGKDLMKQRAIEEYMEINNENKIQVNSKRNLENLLDIDFDTEDVAKPMNECPSLSREPFSVNSMKSSNVDDLLNVFGSCQEKKVDLLSTDILDLL</sequence>
<evidence type="ECO:0000313" key="1">
    <source>
        <dbReference type="EMBL" id="KAG4304651.1"/>
    </source>
</evidence>
<keyword evidence="2" id="KW-1185">Reference proteome</keyword>
<organism evidence="1 2">
    <name type="scientific">Pneumocystis oryctolagi</name>
    <dbReference type="NCBI Taxonomy" id="42067"/>
    <lineage>
        <taxon>Eukaryota</taxon>
        <taxon>Fungi</taxon>
        <taxon>Dikarya</taxon>
        <taxon>Ascomycota</taxon>
        <taxon>Taphrinomycotina</taxon>
        <taxon>Pneumocystomycetes</taxon>
        <taxon>Pneumocystaceae</taxon>
        <taxon>Pneumocystis</taxon>
    </lineage>
</organism>